<feature type="transmembrane region" description="Helical" evidence="4">
    <location>
        <begin position="256"/>
        <end position="276"/>
    </location>
</feature>
<keyword evidence="4" id="KW-0472">Membrane</keyword>
<sequence>MTSTARLLKTPGIRTFLQLFTLVLVCFAVFGPALRHDFLINWDDRQYVLDNPLIQGLSLEHLRGAFTTFHLGNYAPLHLMSYMLDYELWGMKSFGFILGNLIIHAVNGVLFYLLLRRLAGEKVWIFAAALLFLVHPVQVESVVWISERKNLLSMTFFLVSWYCYLRYRSPEPGRGATFYGVSLFAFVLALLTKSVTVVLPLVLLLHELCYGEKRQGRGALIDKIPYFLVAALFAVLALKSHAAAQGGITSFHGGSPTATFLTMLTVLTHYLGFLAWPAQLSAFYDVQLKPAVDQQVALAALCCLALLVLGFLVYRRRRKLFFWYALFFVGLIPVSQIVPIVTLMNDRYLYFPMLGAAAFVCAALLGEASLEGGVASRRSLATLVLILVATGGFAAAASARVPVWQDSYTLWKDASAKAPRLALTHDAYGEGLLQRGRFDEAINEFQMALSLERIGAQKSQDPNWRTTWANTRNNLGTAYGMKGWTDQAIDQFVIALKLDPDLAKAHFNLGNALMNKGQAEAALRSFSSAVRLNPGNLAFQANLRQTREIVESRAPQGMPGGPN</sequence>
<keyword evidence="6" id="KW-1185">Reference proteome</keyword>
<feature type="transmembrane region" description="Helical" evidence="4">
    <location>
        <begin position="380"/>
        <end position="399"/>
    </location>
</feature>
<dbReference type="RefSeq" id="WP_183355496.1">
    <property type="nucleotide sequence ID" value="NZ_BLXX01000010.1"/>
</dbReference>
<feature type="repeat" description="TPR" evidence="3">
    <location>
        <begin position="503"/>
        <end position="536"/>
    </location>
</feature>
<feature type="repeat" description="TPR" evidence="3">
    <location>
        <begin position="422"/>
        <end position="455"/>
    </location>
</feature>
<dbReference type="AlphaFoldDB" id="A0A6V8MKW6"/>
<evidence type="ECO:0000256" key="4">
    <source>
        <dbReference type="SAM" id="Phobius"/>
    </source>
</evidence>
<evidence type="ECO:0000256" key="2">
    <source>
        <dbReference type="ARBA" id="ARBA00022803"/>
    </source>
</evidence>
<dbReference type="PANTHER" id="PTHR44227">
    <property type="match status" value="1"/>
</dbReference>
<feature type="transmembrane region" description="Helical" evidence="4">
    <location>
        <begin position="179"/>
        <end position="204"/>
    </location>
</feature>
<proteinExistence type="predicted"/>
<feature type="transmembrane region" description="Helical" evidence="4">
    <location>
        <begin position="93"/>
        <end position="114"/>
    </location>
</feature>
<feature type="transmembrane region" description="Helical" evidence="4">
    <location>
        <begin position="348"/>
        <end position="368"/>
    </location>
</feature>
<dbReference type="Pfam" id="PF13414">
    <property type="entry name" value="TPR_11"/>
    <property type="match status" value="1"/>
</dbReference>
<dbReference type="PROSITE" id="PS50005">
    <property type="entry name" value="TPR"/>
    <property type="match status" value="3"/>
</dbReference>
<organism evidence="5 6">
    <name type="scientific">Geomonas silvestris</name>
    <dbReference type="NCBI Taxonomy" id="2740184"/>
    <lineage>
        <taxon>Bacteria</taxon>
        <taxon>Pseudomonadati</taxon>
        <taxon>Thermodesulfobacteriota</taxon>
        <taxon>Desulfuromonadia</taxon>
        <taxon>Geobacterales</taxon>
        <taxon>Geobacteraceae</taxon>
        <taxon>Geomonas</taxon>
    </lineage>
</organism>
<reference evidence="6" key="1">
    <citation type="submission" date="2020-06" db="EMBL/GenBank/DDBJ databases">
        <title>Draft genomic sequence of Geomonas sp. Red330.</title>
        <authorList>
            <person name="Itoh H."/>
            <person name="Zhenxing X."/>
            <person name="Ushijima N."/>
            <person name="Masuda Y."/>
            <person name="Shiratori Y."/>
            <person name="Senoo K."/>
        </authorList>
    </citation>
    <scope>NUCLEOTIDE SEQUENCE [LARGE SCALE GENOMIC DNA]</scope>
    <source>
        <strain evidence="6">Red330</strain>
    </source>
</reference>
<evidence type="ECO:0000256" key="1">
    <source>
        <dbReference type="ARBA" id="ARBA00022737"/>
    </source>
</evidence>
<feature type="repeat" description="TPR" evidence="3">
    <location>
        <begin position="469"/>
        <end position="502"/>
    </location>
</feature>
<dbReference type="EMBL" id="BLXX01000010">
    <property type="protein sequence ID" value="GFO60681.1"/>
    <property type="molecule type" value="Genomic_DNA"/>
</dbReference>
<keyword evidence="1" id="KW-0677">Repeat</keyword>
<feature type="transmembrane region" description="Helical" evidence="4">
    <location>
        <begin position="296"/>
        <end position="314"/>
    </location>
</feature>
<dbReference type="SMART" id="SM00028">
    <property type="entry name" value="TPR"/>
    <property type="match status" value="3"/>
</dbReference>
<feature type="transmembrane region" description="Helical" evidence="4">
    <location>
        <begin position="321"/>
        <end position="342"/>
    </location>
</feature>
<feature type="transmembrane region" description="Helical" evidence="4">
    <location>
        <begin position="123"/>
        <end position="145"/>
    </location>
</feature>
<dbReference type="PROSITE" id="PS50293">
    <property type="entry name" value="TPR_REGION"/>
    <property type="match status" value="1"/>
</dbReference>
<dbReference type="InterPro" id="IPR052346">
    <property type="entry name" value="O-mannosyl-transferase_TMTC"/>
</dbReference>
<dbReference type="Proteomes" id="UP000556026">
    <property type="component" value="Unassembled WGS sequence"/>
</dbReference>
<evidence type="ECO:0000256" key="3">
    <source>
        <dbReference type="PROSITE-ProRule" id="PRU00339"/>
    </source>
</evidence>
<dbReference type="Gene3D" id="1.25.40.10">
    <property type="entry name" value="Tetratricopeptide repeat domain"/>
    <property type="match status" value="1"/>
</dbReference>
<dbReference type="InterPro" id="IPR019734">
    <property type="entry name" value="TPR_rpt"/>
</dbReference>
<keyword evidence="2 3" id="KW-0802">TPR repeat</keyword>
<gene>
    <name evidence="5" type="ORF">GMST_30060</name>
</gene>
<evidence type="ECO:0000313" key="5">
    <source>
        <dbReference type="EMBL" id="GFO60681.1"/>
    </source>
</evidence>
<name>A0A6V8MKW6_9BACT</name>
<protein>
    <submittedName>
        <fullName evidence="5">Membrane protein</fullName>
    </submittedName>
</protein>
<comment type="caution">
    <text evidence="5">The sequence shown here is derived from an EMBL/GenBank/DDBJ whole genome shotgun (WGS) entry which is preliminary data.</text>
</comment>
<dbReference type="InterPro" id="IPR011990">
    <property type="entry name" value="TPR-like_helical_dom_sf"/>
</dbReference>
<keyword evidence="4" id="KW-1133">Transmembrane helix</keyword>
<evidence type="ECO:0000313" key="6">
    <source>
        <dbReference type="Proteomes" id="UP000556026"/>
    </source>
</evidence>
<keyword evidence="4" id="KW-0812">Transmembrane</keyword>
<dbReference type="PANTHER" id="PTHR44227:SF3">
    <property type="entry name" value="PROTEIN O-MANNOSYL-TRANSFERASE TMTC4"/>
    <property type="match status" value="1"/>
</dbReference>
<dbReference type="SUPFAM" id="SSF48452">
    <property type="entry name" value="TPR-like"/>
    <property type="match status" value="1"/>
</dbReference>
<accession>A0A6V8MKW6</accession>